<proteinExistence type="predicted"/>
<dbReference type="Pfam" id="PF02365">
    <property type="entry name" value="NAM"/>
    <property type="match status" value="1"/>
</dbReference>
<keyword evidence="8" id="KW-1185">Reference proteome</keyword>
<evidence type="ECO:0000313" key="8">
    <source>
        <dbReference type="Proteomes" id="UP000000768"/>
    </source>
</evidence>
<feature type="domain" description="NAC" evidence="6">
    <location>
        <begin position="249"/>
        <end position="410"/>
    </location>
</feature>
<evidence type="ECO:0000256" key="5">
    <source>
        <dbReference type="SAM" id="MobiDB-lite"/>
    </source>
</evidence>
<dbReference type="InParanoid" id="A0A1Z5S4B6"/>
<reference evidence="7 8" key="1">
    <citation type="journal article" date="2009" name="Nature">
        <title>The Sorghum bicolor genome and the diversification of grasses.</title>
        <authorList>
            <person name="Paterson A.H."/>
            <person name="Bowers J.E."/>
            <person name="Bruggmann R."/>
            <person name="Dubchak I."/>
            <person name="Grimwood J."/>
            <person name="Gundlach H."/>
            <person name="Haberer G."/>
            <person name="Hellsten U."/>
            <person name="Mitros T."/>
            <person name="Poliakov A."/>
            <person name="Schmutz J."/>
            <person name="Spannagl M."/>
            <person name="Tang H."/>
            <person name="Wang X."/>
            <person name="Wicker T."/>
            <person name="Bharti A.K."/>
            <person name="Chapman J."/>
            <person name="Feltus F.A."/>
            <person name="Gowik U."/>
            <person name="Grigoriev I.V."/>
            <person name="Lyons E."/>
            <person name="Maher C.A."/>
            <person name="Martis M."/>
            <person name="Narechania A."/>
            <person name="Otillar R.P."/>
            <person name="Penning B.W."/>
            <person name="Salamov A.A."/>
            <person name="Wang Y."/>
            <person name="Zhang L."/>
            <person name="Carpita N.C."/>
            <person name="Freeling M."/>
            <person name="Gingle A.R."/>
            <person name="Hash C.T."/>
            <person name="Keller B."/>
            <person name="Klein P."/>
            <person name="Kresovich S."/>
            <person name="McCann M.C."/>
            <person name="Ming R."/>
            <person name="Peterson D.G."/>
            <person name="Mehboob-ur-Rahman"/>
            <person name="Ware D."/>
            <person name="Westhoff P."/>
            <person name="Mayer K.F."/>
            <person name="Messing J."/>
            <person name="Rokhsar D.S."/>
        </authorList>
    </citation>
    <scope>NUCLEOTIDE SEQUENCE [LARGE SCALE GENOMIC DNA]</scope>
    <source>
        <strain evidence="8">cv. BTx623</strain>
    </source>
</reference>
<reference evidence="8" key="2">
    <citation type="journal article" date="2018" name="Plant J.">
        <title>The Sorghum bicolor reference genome: improved assembly, gene annotations, a transcriptome atlas, and signatures of genome organization.</title>
        <authorList>
            <person name="McCormick R.F."/>
            <person name="Truong S.K."/>
            <person name="Sreedasyam A."/>
            <person name="Jenkins J."/>
            <person name="Shu S."/>
            <person name="Sims D."/>
            <person name="Kennedy M."/>
            <person name="Amirebrahimi M."/>
            <person name="Weers B.D."/>
            <person name="McKinley B."/>
            <person name="Mattison A."/>
            <person name="Morishige D.T."/>
            <person name="Grimwood J."/>
            <person name="Schmutz J."/>
            <person name="Mullet J.E."/>
        </authorList>
    </citation>
    <scope>NUCLEOTIDE SEQUENCE [LARGE SCALE GENOMIC DNA]</scope>
    <source>
        <strain evidence="8">cv. BTx623</strain>
    </source>
</reference>
<keyword evidence="4" id="KW-0539">Nucleus</keyword>
<dbReference type="eggNOG" id="ENOG502R4GC">
    <property type="taxonomic scope" value="Eukaryota"/>
</dbReference>
<dbReference type="PANTHER" id="PTHR31719">
    <property type="entry name" value="NAC TRANSCRIPTION FACTOR 56"/>
    <property type="match status" value="1"/>
</dbReference>
<dbReference type="Gene3D" id="2.170.150.80">
    <property type="entry name" value="NAC domain"/>
    <property type="match status" value="1"/>
</dbReference>
<dbReference type="Proteomes" id="UP000000768">
    <property type="component" value="Chromosome 1"/>
</dbReference>
<evidence type="ECO:0000256" key="3">
    <source>
        <dbReference type="ARBA" id="ARBA00023163"/>
    </source>
</evidence>
<name>A0A1Z5S4B6_SORBI</name>
<dbReference type="InterPro" id="IPR036093">
    <property type="entry name" value="NAC_dom_sf"/>
</dbReference>
<evidence type="ECO:0000256" key="2">
    <source>
        <dbReference type="ARBA" id="ARBA00023125"/>
    </source>
</evidence>
<dbReference type="GO" id="GO:0003677">
    <property type="term" value="F:DNA binding"/>
    <property type="evidence" value="ECO:0007669"/>
    <property type="project" value="UniProtKB-KW"/>
</dbReference>
<protein>
    <recommendedName>
        <fullName evidence="6">NAC domain-containing protein</fullName>
    </recommendedName>
</protein>
<dbReference type="OMA" id="CEERRCG"/>
<evidence type="ECO:0000259" key="6">
    <source>
        <dbReference type="PROSITE" id="PS51005"/>
    </source>
</evidence>
<dbReference type="EMBL" id="CM000760">
    <property type="protein sequence ID" value="OQU90761.1"/>
    <property type="molecule type" value="Genomic_DNA"/>
</dbReference>
<feature type="region of interest" description="Disordered" evidence="5">
    <location>
        <begin position="65"/>
        <end position="187"/>
    </location>
</feature>
<sequence>MDTSFPPLPAPPALYTQPELSYSYYLQEPFQSCFAAPLAVEPTTIRPQLQVPATETASMPLSSLHYSQTQQATTTGSESVEEASPALADTQQKARDETRPAPRRRGRPSKRERALAVSEPPVSKPTKRVAVGRNRAASSTSQTMTSSATTAGTATTMSSSAAGQVPEQAGGSSSSTGSTSDQQTAACTSTNRPMALLCEERRCGQLQRPAVSNSAPAAAGVVVEGHHQQAAIAPPELTMVTGPPYADTSAVGVRFHPTDQQLIGYLKIKYAGQQMPVKFFKDFDVYQAHPMAIKGACGESQDGCWYAFSPRDRKYRNGKRPARSVFAEGGGHQVGFWKSNSRLGDVRAGGTKDGAVIGRMTSLTFQLGRQPRGKQTGWKMKEYTIPENQHQPDGSAMLLNDWVVCKLFYKEGAGCTNTESMQGEEDMQPQMVPAAHLASDYSERDLCVEDYLVCDVGFAQEKDAANCTI</sequence>
<dbReference type="Gramene" id="OQU90761">
    <property type="protein sequence ID" value="OQU90761"/>
    <property type="gene ID" value="SORBI_3001G040900"/>
</dbReference>
<keyword evidence="3" id="KW-0804">Transcription</keyword>
<evidence type="ECO:0000256" key="1">
    <source>
        <dbReference type="ARBA" id="ARBA00023015"/>
    </source>
</evidence>
<gene>
    <name evidence="7" type="ORF">SORBI_3001G040900</name>
</gene>
<dbReference type="SUPFAM" id="SSF101941">
    <property type="entry name" value="NAC domain"/>
    <property type="match status" value="1"/>
</dbReference>
<evidence type="ECO:0000256" key="4">
    <source>
        <dbReference type="ARBA" id="ARBA00023242"/>
    </source>
</evidence>
<evidence type="ECO:0000313" key="7">
    <source>
        <dbReference type="EMBL" id="OQU90761.1"/>
    </source>
</evidence>
<dbReference type="STRING" id="4558.A0A1Z5S4B6"/>
<keyword evidence="1" id="KW-0805">Transcription regulation</keyword>
<keyword evidence="2" id="KW-0238">DNA-binding</keyword>
<organism evidence="7 8">
    <name type="scientific">Sorghum bicolor</name>
    <name type="common">Sorghum</name>
    <name type="synonym">Sorghum vulgare</name>
    <dbReference type="NCBI Taxonomy" id="4558"/>
    <lineage>
        <taxon>Eukaryota</taxon>
        <taxon>Viridiplantae</taxon>
        <taxon>Streptophyta</taxon>
        <taxon>Embryophyta</taxon>
        <taxon>Tracheophyta</taxon>
        <taxon>Spermatophyta</taxon>
        <taxon>Magnoliopsida</taxon>
        <taxon>Liliopsida</taxon>
        <taxon>Poales</taxon>
        <taxon>Poaceae</taxon>
        <taxon>PACMAD clade</taxon>
        <taxon>Panicoideae</taxon>
        <taxon>Andropogonodae</taxon>
        <taxon>Andropogoneae</taxon>
        <taxon>Sorghinae</taxon>
        <taxon>Sorghum</taxon>
    </lineage>
</organism>
<feature type="compositionally biased region" description="Low complexity" evidence="5">
    <location>
        <begin position="136"/>
        <end position="186"/>
    </location>
</feature>
<feature type="compositionally biased region" description="Polar residues" evidence="5">
    <location>
        <begin position="65"/>
        <end position="78"/>
    </location>
</feature>
<dbReference type="InterPro" id="IPR003441">
    <property type="entry name" value="NAC-dom"/>
</dbReference>
<dbReference type="AlphaFoldDB" id="A0A1Z5S4B6"/>
<dbReference type="PANTHER" id="PTHR31719:SF179">
    <property type="entry name" value="OS08G0148400 PROTEIN"/>
    <property type="match status" value="1"/>
</dbReference>
<dbReference type="GO" id="GO:0006355">
    <property type="term" value="P:regulation of DNA-templated transcription"/>
    <property type="evidence" value="ECO:0007669"/>
    <property type="project" value="InterPro"/>
</dbReference>
<dbReference type="PROSITE" id="PS51005">
    <property type="entry name" value="NAC"/>
    <property type="match status" value="1"/>
</dbReference>
<accession>A0A1Z5S4B6</accession>